<dbReference type="OrthoDB" id="10286545at2759"/>
<proteinExistence type="predicted"/>
<organism evidence="1 2">
    <name type="scientific">Endocarpon pusillum</name>
    <dbReference type="NCBI Taxonomy" id="364733"/>
    <lineage>
        <taxon>Eukaryota</taxon>
        <taxon>Fungi</taxon>
        <taxon>Dikarya</taxon>
        <taxon>Ascomycota</taxon>
        <taxon>Pezizomycotina</taxon>
        <taxon>Eurotiomycetes</taxon>
        <taxon>Chaetothyriomycetidae</taxon>
        <taxon>Verrucariales</taxon>
        <taxon>Verrucariaceae</taxon>
        <taxon>Endocarpon</taxon>
    </lineage>
</organism>
<evidence type="ECO:0000313" key="1">
    <source>
        <dbReference type="EMBL" id="KAF7507620.1"/>
    </source>
</evidence>
<accession>A0A8H7AM54</accession>
<dbReference type="EMBL" id="JAACFV010000066">
    <property type="protein sequence ID" value="KAF7507620.1"/>
    <property type="molecule type" value="Genomic_DNA"/>
</dbReference>
<reference evidence="1" key="1">
    <citation type="submission" date="2020-02" db="EMBL/GenBank/DDBJ databases">
        <authorList>
            <person name="Palmer J.M."/>
        </authorList>
    </citation>
    <scope>NUCLEOTIDE SEQUENCE</scope>
    <source>
        <strain evidence="1">EPUS1.4</strain>
        <tissue evidence="1">Thallus</tissue>
    </source>
</reference>
<gene>
    <name evidence="1" type="ORF">GJ744_010290</name>
</gene>
<comment type="caution">
    <text evidence="1">The sequence shown here is derived from an EMBL/GenBank/DDBJ whole genome shotgun (WGS) entry which is preliminary data.</text>
</comment>
<protein>
    <submittedName>
        <fullName evidence="1">Uncharacterized protein</fullName>
    </submittedName>
</protein>
<dbReference type="Proteomes" id="UP000606974">
    <property type="component" value="Unassembled WGS sequence"/>
</dbReference>
<name>A0A8H7AM54_9EURO</name>
<dbReference type="AlphaFoldDB" id="A0A8H7AM54"/>
<keyword evidence="2" id="KW-1185">Reference proteome</keyword>
<evidence type="ECO:0000313" key="2">
    <source>
        <dbReference type="Proteomes" id="UP000606974"/>
    </source>
</evidence>
<sequence>MLLLTPVGGLNEKQCINRRTTASNVQGLHDPGNTGCCINLTLLIYPRCGHVKSSMGIIYHCPSWAAKGRTCLNEIGLTFKDYNFIIEDTRTQCFLESHEPSIPGDWKTEIALGYKGYCNNCVEGRTEPRNERQRQEFLDVYLGEYERWGREAEKRKKMAVEQERLIQNFKTQKKGETEACTTEAE</sequence>